<evidence type="ECO:0000259" key="6">
    <source>
        <dbReference type="Pfam" id="PF00717"/>
    </source>
</evidence>
<dbReference type="PROSITE" id="PS00501">
    <property type="entry name" value="SPASE_I_1"/>
    <property type="match status" value="1"/>
</dbReference>
<dbReference type="CDD" id="cd06529">
    <property type="entry name" value="S24_LexA-like"/>
    <property type="match status" value="1"/>
</dbReference>
<dbReference type="EMBL" id="BK014852">
    <property type="protein sequence ID" value="DAD78801.1"/>
    <property type="molecule type" value="Genomic_DNA"/>
</dbReference>
<keyword evidence="5" id="KW-0804">Transcription</keyword>
<evidence type="ECO:0000256" key="1">
    <source>
        <dbReference type="ARBA" id="ARBA00022670"/>
    </source>
</evidence>
<dbReference type="Gene3D" id="2.10.109.10">
    <property type="entry name" value="Umud Fragment, subunit A"/>
    <property type="match status" value="1"/>
</dbReference>
<evidence type="ECO:0000256" key="3">
    <source>
        <dbReference type="ARBA" id="ARBA00023015"/>
    </source>
</evidence>
<dbReference type="InterPro" id="IPR019756">
    <property type="entry name" value="Pept_S26A_signal_pept_1_Ser-AS"/>
</dbReference>
<keyword evidence="3" id="KW-0805">Transcription regulation</keyword>
<dbReference type="GO" id="GO:0004252">
    <property type="term" value="F:serine-type endopeptidase activity"/>
    <property type="evidence" value="ECO:0007669"/>
    <property type="project" value="InterPro"/>
</dbReference>
<keyword evidence="4" id="KW-0238">DNA-binding</keyword>
<evidence type="ECO:0000256" key="2">
    <source>
        <dbReference type="ARBA" id="ARBA00022801"/>
    </source>
</evidence>
<dbReference type="Pfam" id="PF00717">
    <property type="entry name" value="Peptidase_S24"/>
    <property type="match status" value="1"/>
</dbReference>
<evidence type="ECO:0000256" key="4">
    <source>
        <dbReference type="ARBA" id="ARBA00023125"/>
    </source>
</evidence>
<proteinExistence type="predicted"/>
<dbReference type="PANTHER" id="PTHR40661:SF1">
    <property type="entry name" value="HTH CRO_C1-TYPE DOMAIN-CONTAINING PROTEIN"/>
    <property type="match status" value="1"/>
</dbReference>
<organism evidence="7">
    <name type="scientific">Myoviridae sp. ct1Js5</name>
    <dbReference type="NCBI Taxonomy" id="2826601"/>
    <lineage>
        <taxon>Viruses</taxon>
        <taxon>Duplodnaviria</taxon>
        <taxon>Heunggongvirae</taxon>
        <taxon>Uroviricota</taxon>
        <taxon>Caudoviricetes</taxon>
    </lineage>
</organism>
<dbReference type="SUPFAM" id="SSF51306">
    <property type="entry name" value="LexA/Signal peptidase"/>
    <property type="match status" value="1"/>
</dbReference>
<protein>
    <submittedName>
        <fullName evidence="7">Putative transcriptional regulator</fullName>
    </submittedName>
</protein>
<sequence>MKAINRVIHYIDNKGINNSSFEKMCGLSNGYLGTQLKRNADLGEGVLNKILDNCLDVSPEWLLTGRGEMLKSEGATEVIKTPPVEIIAPIKVEGRSLMPKVIVLKDEDVEEERIPLVPVMAQAGYLQGYDDPQYIKELPMYNLPGMRNGTFRIFQVEGLSMYPTLQSGSYVVGQFVEDWEHISDNRIYVVVSTEGVIVKRVLNRIEKYGSLYCKSDNRVFPHINVRLKDVKEIWECKMHLSFDFLDPVPEYQKIADLEADVQFLKQRVEQLEEEKTQVL</sequence>
<keyword evidence="1" id="KW-0645">Protease</keyword>
<dbReference type="InterPro" id="IPR015927">
    <property type="entry name" value="Peptidase_S24_S26A/B/C"/>
</dbReference>
<evidence type="ECO:0000256" key="5">
    <source>
        <dbReference type="ARBA" id="ARBA00023163"/>
    </source>
</evidence>
<feature type="domain" description="Peptidase S24/S26A/S26B/S26C" evidence="6">
    <location>
        <begin position="121"/>
        <end position="229"/>
    </location>
</feature>
<dbReference type="GO" id="GO:0016020">
    <property type="term" value="C:membrane"/>
    <property type="evidence" value="ECO:0007669"/>
    <property type="project" value="InterPro"/>
</dbReference>
<dbReference type="GO" id="GO:0003677">
    <property type="term" value="F:DNA binding"/>
    <property type="evidence" value="ECO:0007669"/>
    <property type="project" value="UniProtKB-KW"/>
</dbReference>
<dbReference type="InterPro" id="IPR039418">
    <property type="entry name" value="LexA-like"/>
</dbReference>
<keyword evidence="2" id="KW-0378">Hydrolase</keyword>
<reference evidence="7" key="1">
    <citation type="journal article" date="2021" name="Proc. Natl. Acad. Sci. U.S.A.">
        <title>A Catalog of Tens of Thousands of Viruses from Human Metagenomes Reveals Hidden Associations with Chronic Diseases.</title>
        <authorList>
            <person name="Tisza M.J."/>
            <person name="Buck C.B."/>
        </authorList>
    </citation>
    <scope>NUCLEOTIDE SEQUENCE</scope>
    <source>
        <strain evidence="7">Ct1Js5</strain>
    </source>
</reference>
<dbReference type="PANTHER" id="PTHR40661">
    <property type="match status" value="1"/>
</dbReference>
<dbReference type="InterPro" id="IPR036286">
    <property type="entry name" value="LexA/Signal_pep-like_sf"/>
</dbReference>
<accession>A0A8S5M8X4</accession>
<name>A0A8S5M8X4_9CAUD</name>
<evidence type="ECO:0000313" key="7">
    <source>
        <dbReference type="EMBL" id="DAD78801.1"/>
    </source>
</evidence>
<dbReference type="GO" id="GO:0006508">
    <property type="term" value="P:proteolysis"/>
    <property type="evidence" value="ECO:0007669"/>
    <property type="project" value="UniProtKB-KW"/>
</dbReference>